<name>A0A1G6M4C4_9BACI</name>
<feature type="domain" description="HTH cro/C1-type" evidence="1">
    <location>
        <begin position="12"/>
        <end position="65"/>
    </location>
</feature>
<dbReference type="PANTHER" id="PTHR37038:SF13">
    <property type="entry name" value="HTH CRO_C1-TYPE DOMAIN-CONTAINING PROTEIN"/>
    <property type="match status" value="1"/>
</dbReference>
<dbReference type="InterPro" id="IPR010982">
    <property type="entry name" value="Lambda_DNA-bd_dom_sf"/>
</dbReference>
<gene>
    <name evidence="2" type="ORF">SAMN05421734_11028</name>
</gene>
<dbReference type="SMART" id="SM00530">
    <property type="entry name" value="HTH_XRE"/>
    <property type="match status" value="1"/>
</dbReference>
<dbReference type="STRING" id="1612202.SAMN05421734_11028"/>
<dbReference type="Gene3D" id="1.25.40.10">
    <property type="entry name" value="Tetratricopeptide repeat domain"/>
    <property type="match status" value="1"/>
</dbReference>
<keyword evidence="3" id="KW-1185">Reference proteome</keyword>
<accession>A0A1G6M4C4</accession>
<dbReference type="RefSeq" id="WP_090796739.1">
    <property type="nucleotide sequence ID" value="NZ_FMYI01000010.1"/>
</dbReference>
<dbReference type="SUPFAM" id="SSF47413">
    <property type="entry name" value="lambda repressor-like DNA-binding domains"/>
    <property type="match status" value="1"/>
</dbReference>
<reference evidence="3" key="1">
    <citation type="submission" date="2016-09" db="EMBL/GenBank/DDBJ databases">
        <authorList>
            <person name="Varghese N."/>
            <person name="Submissions S."/>
        </authorList>
    </citation>
    <scope>NUCLEOTIDE SEQUENCE [LARGE SCALE GENOMIC DNA]</scope>
    <source>
        <strain evidence="3">S5</strain>
    </source>
</reference>
<dbReference type="OrthoDB" id="1150409at2"/>
<organism evidence="2 3">
    <name type="scientific">Pelagirhabdus alkalitolerans</name>
    <dbReference type="NCBI Taxonomy" id="1612202"/>
    <lineage>
        <taxon>Bacteria</taxon>
        <taxon>Bacillati</taxon>
        <taxon>Bacillota</taxon>
        <taxon>Bacilli</taxon>
        <taxon>Bacillales</taxon>
        <taxon>Bacillaceae</taxon>
        <taxon>Pelagirhabdus</taxon>
    </lineage>
</organism>
<dbReference type="PANTHER" id="PTHR37038">
    <property type="entry name" value="TRANSCRIPTIONAL REGULATOR-RELATED"/>
    <property type="match status" value="1"/>
</dbReference>
<protein>
    <submittedName>
        <fullName evidence="2">Helix-turn-helix</fullName>
    </submittedName>
</protein>
<dbReference type="InterPro" id="IPR053163">
    <property type="entry name" value="HTH-type_regulator_Rgg"/>
</dbReference>
<dbReference type="Pfam" id="PF01381">
    <property type="entry name" value="HTH_3"/>
    <property type="match status" value="1"/>
</dbReference>
<dbReference type="CDD" id="cd00093">
    <property type="entry name" value="HTH_XRE"/>
    <property type="match status" value="1"/>
</dbReference>
<proteinExistence type="predicted"/>
<dbReference type="InterPro" id="IPR001387">
    <property type="entry name" value="Cro/C1-type_HTH"/>
</dbReference>
<evidence type="ECO:0000259" key="1">
    <source>
        <dbReference type="PROSITE" id="PS50943"/>
    </source>
</evidence>
<evidence type="ECO:0000313" key="3">
    <source>
        <dbReference type="Proteomes" id="UP000242949"/>
    </source>
</evidence>
<evidence type="ECO:0000313" key="2">
    <source>
        <dbReference type="EMBL" id="SDC50388.1"/>
    </source>
</evidence>
<dbReference type="EMBL" id="FMYI01000010">
    <property type="protein sequence ID" value="SDC50388.1"/>
    <property type="molecule type" value="Genomic_DNA"/>
</dbReference>
<dbReference type="GO" id="GO:0003677">
    <property type="term" value="F:DNA binding"/>
    <property type="evidence" value="ECO:0007669"/>
    <property type="project" value="InterPro"/>
</dbReference>
<sequence length="288" mass="34309">MNLDMEIFSKIIKEVRQGKGLKQKEITENVMSRTTYSKIERGLITPGIFNFYNILSKLNVGFDEFFYLYSNNDFDDRWRINNAFRNTRANFEVDELKIIKNMCNDFLIQQQDNHINNIRNVCNALLEIHNNNLYSAQKIAKAVWNDLSKRDTWYYDDILLINNILFLFEEEVIENMYNRALLNSNKYNEFQNNLNNNIQFSLKFNKLSYDMFYGNIKEEHHTLIEILIEESHNLRYYDMKAVLLIRKGLIQDNNALIEKGLNILDVLELDELANSVREEMKLYSCQKS</sequence>
<dbReference type="Proteomes" id="UP000242949">
    <property type="component" value="Unassembled WGS sequence"/>
</dbReference>
<dbReference type="PROSITE" id="PS50943">
    <property type="entry name" value="HTH_CROC1"/>
    <property type="match status" value="1"/>
</dbReference>
<dbReference type="AlphaFoldDB" id="A0A1G6M4C4"/>
<dbReference type="InterPro" id="IPR011990">
    <property type="entry name" value="TPR-like_helical_dom_sf"/>
</dbReference>